<dbReference type="EMBL" id="JAOPGA020000155">
    <property type="protein sequence ID" value="KAL0477263.1"/>
    <property type="molecule type" value="Genomic_DNA"/>
</dbReference>
<evidence type="ECO:0000313" key="2">
    <source>
        <dbReference type="Proteomes" id="UP001431209"/>
    </source>
</evidence>
<dbReference type="Proteomes" id="UP001431209">
    <property type="component" value="Unassembled WGS sequence"/>
</dbReference>
<sequence>MHPMPHNVHEVRKREAPISIDHHQFDLHQPPFKKFKINKNSFNRGVEETHLHHPLSSFVKPNEFEPVPFQLPKSNLNSLQTSPFDVHNNQQPPNSFSLDAFKTPKSLRVCVSLSNDQDAKFEDKKTFQSPFVSGGDKRKSGLEQHAEMITKFAYQPRRSIRTPISIRAKK</sequence>
<protein>
    <submittedName>
        <fullName evidence="1">Uncharacterized protein</fullName>
    </submittedName>
</protein>
<gene>
    <name evidence="1" type="ORF">AKO1_005876</name>
</gene>
<comment type="caution">
    <text evidence="1">The sequence shown here is derived from an EMBL/GenBank/DDBJ whole genome shotgun (WGS) entry which is preliminary data.</text>
</comment>
<proteinExistence type="predicted"/>
<evidence type="ECO:0000313" key="1">
    <source>
        <dbReference type="EMBL" id="KAL0477263.1"/>
    </source>
</evidence>
<accession>A0AAW2YJR5</accession>
<organism evidence="1 2">
    <name type="scientific">Acrasis kona</name>
    <dbReference type="NCBI Taxonomy" id="1008807"/>
    <lineage>
        <taxon>Eukaryota</taxon>
        <taxon>Discoba</taxon>
        <taxon>Heterolobosea</taxon>
        <taxon>Tetramitia</taxon>
        <taxon>Eutetramitia</taxon>
        <taxon>Acrasidae</taxon>
        <taxon>Acrasis</taxon>
    </lineage>
</organism>
<name>A0AAW2YJR5_9EUKA</name>
<keyword evidence="2" id="KW-1185">Reference proteome</keyword>
<reference evidence="1 2" key="1">
    <citation type="submission" date="2024-03" db="EMBL/GenBank/DDBJ databases">
        <title>The Acrasis kona genome and developmental transcriptomes reveal deep origins of eukaryotic multicellular pathways.</title>
        <authorList>
            <person name="Sheikh S."/>
            <person name="Fu C.-J."/>
            <person name="Brown M.W."/>
            <person name="Baldauf S.L."/>
        </authorList>
    </citation>
    <scope>NUCLEOTIDE SEQUENCE [LARGE SCALE GENOMIC DNA]</scope>
    <source>
        <strain evidence="1 2">ATCC MYA-3509</strain>
    </source>
</reference>
<dbReference type="AlphaFoldDB" id="A0AAW2YJR5"/>